<dbReference type="Proteomes" id="UP001341840">
    <property type="component" value="Unassembled WGS sequence"/>
</dbReference>
<reference evidence="2 3" key="1">
    <citation type="journal article" date="2023" name="Plants (Basel)">
        <title>Bridging the Gap: Combining Genomics and Transcriptomics Approaches to Understand Stylosanthes scabra, an Orphan Legume from the Brazilian Caatinga.</title>
        <authorList>
            <person name="Ferreira-Neto J.R.C."/>
            <person name="da Silva M.D."/>
            <person name="Binneck E."/>
            <person name="de Melo N.F."/>
            <person name="da Silva R.H."/>
            <person name="de Melo A.L.T.M."/>
            <person name="Pandolfi V."/>
            <person name="Bustamante F.O."/>
            <person name="Brasileiro-Vidal A.C."/>
            <person name="Benko-Iseppon A.M."/>
        </authorList>
    </citation>
    <scope>NUCLEOTIDE SEQUENCE [LARGE SCALE GENOMIC DNA]</scope>
    <source>
        <tissue evidence="2">Leaves</tissue>
    </source>
</reference>
<protein>
    <submittedName>
        <fullName evidence="2">Uncharacterized protein</fullName>
    </submittedName>
</protein>
<gene>
    <name evidence="2" type="ORF">PIB30_091178</name>
</gene>
<accession>A0ABU6TXE6</accession>
<evidence type="ECO:0000256" key="1">
    <source>
        <dbReference type="SAM" id="MobiDB-lite"/>
    </source>
</evidence>
<comment type="caution">
    <text evidence="2">The sequence shown here is derived from an EMBL/GenBank/DDBJ whole genome shotgun (WGS) entry which is preliminary data.</text>
</comment>
<organism evidence="2 3">
    <name type="scientific">Stylosanthes scabra</name>
    <dbReference type="NCBI Taxonomy" id="79078"/>
    <lineage>
        <taxon>Eukaryota</taxon>
        <taxon>Viridiplantae</taxon>
        <taxon>Streptophyta</taxon>
        <taxon>Embryophyta</taxon>
        <taxon>Tracheophyta</taxon>
        <taxon>Spermatophyta</taxon>
        <taxon>Magnoliopsida</taxon>
        <taxon>eudicotyledons</taxon>
        <taxon>Gunneridae</taxon>
        <taxon>Pentapetalae</taxon>
        <taxon>rosids</taxon>
        <taxon>fabids</taxon>
        <taxon>Fabales</taxon>
        <taxon>Fabaceae</taxon>
        <taxon>Papilionoideae</taxon>
        <taxon>50 kb inversion clade</taxon>
        <taxon>dalbergioids sensu lato</taxon>
        <taxon>Dalbergieae</taxon>
        <taxon>Pterocarpus clade</taxon>
        <taxon>Stylosanthes</taxon>
    </lineage>
</organism>
<evidence type="ECO:0000313" key="3">
    <source>
        <dbReference type="Proteomes" id="UP001341840"/>
    </source>
</evidence>
<dbReference type="EMBL" id="JASCZI010092425">
    <property type="protein sequence ID" value="MED6152353.1"/>
    <property type="molecule type" value="Genomic_DNA"/>
</dbReference>
<name>A0ABU6TXE6_9FABA</name>
<evidence type="ECO:0000313" key="2">
    <source>
        <dbReference type="EMBL" id="MED6152353.1"/>
    </source>
</evidence>
<feature type="region of interest" description="Disordered" evidence="1">
    <location>
        <begin position="116"/>
        <end position="135"/>
    </location>
</feature>
<proteinExistence type="predicted"/>
<keyword evidence="3" id="KW-1185">Reference proteome</keyword>
<sequence>MIVPFGNSGLRQCRFSMGELIYLFLVLNIDINRLNLNIFTIRIRVSVIRVHRGVMDHRPYMAFKIFFPMPSVGAFTSGFESSILPSSGMFKSTINLLIFVPATPLDCVSRPTSEALDPPISTNTTNNSNRMIVGK</sequence>
<feature type="non-terminal residue" evidence="2">
    <location>
        <position position="1"/>
    </location>
</feature>